<organism evidence="2 3">
    <name type="scientific">Persicimonas caeni</name>
    <dbReference type="NCBI Taxonomy" id="2292766"/>
    <lineage>
        <taxon>Bacteria</taxon>
        <taxon>Deltaproteobacteria</taxon>
        <taxon>Bradymonadales</taxon>
        <taxon>Bradymonadaceae</taxon>
        <taxon>Persicimonas</taxon>
    </lineage>
</organism>
<sequence length="348" mass="38104">MKLFDVVGALVVAAWVVLAGMYVYDAEFSEPSAAQGIDGEFSMHEGETWLVLRREGKEVGFVHQTRTNLGDGWLLEYDMLMTIQLLGTERAIDTTVKSRLDTDGYLTEFTADVKASGRSFKAKGEVDGKTISTTLNLLGEPKTQTIELQDKPRLSTSAFNQLLASGDIEAGDEFSERFFDPTTMQMTEMVMLYKGKKTVDVYEEKVPAHHILQKVAGNELDVYVDDKGEILIQEFPLRMVGARVPAELGRTRASSIRRKLEERKKQQKTKPGAGQFDFNLGTAMELLGGQVAPEKVGIGAPDEAEKADEAEDTQQADGADDAQKADEKTDDSGTDEAAGSNEDNAGTD</sequence>
<dbReference type="Proteomes" id="UP000315995">
    <property type="component" value="Chromosome"/>
</dbReference>
<protein>
    <submittedName>
        <fullName evidence="2">Uncharacterized protein</fullName>
    </submittedName>
</protein>
<dbReference type="AlphaFoldDB" id="A0A4Y6Q080"/>
<feature type="region of interest" description="Disordered" evidence="1">
    <location>
        <begin position="294"/>
        <end position="348"/>
    </location>
</feature>
<evidence type="ECO:0000256" key="1">
    <source>
        <dbReference type="SAM" id="MobiDB-lite"/>
    </source>
</evidence>
<keyword evidence="3" id="KW-1185">Reference proteome</keyword>
<name>A0A4Y6Q080_PERCE</name>
<dbReference type="OrthoDB" id="9996169at2"/>
<gene>
    <name evidence="2" type="ORF">FIV42_25560</name>
</gene>
<feature type="compositionally biased region" description="Acidic residues" evidence="1">
    <location>
        <begin position="305"/>
        <end position="320"/>
    </location>
</feature>
<accession>A0A5B8YEE7</accession>
<dbReference type="EMBL" id="CP041186">
    <property type="protein sequence ID" value="QDG53986.1"/>
    <property type="molecule type" value="Genomic_DNA"/>
</dbReference>
<proteinExistence type="predicted"/>
<reference evidence="2 3" key="1">
    <citation type="submission" date="2019-06" db="EMBL/GenBank/DDBJ databases">
        <title>Persicimonas caeni gen. nov., sp. nov., a predatory bacterium isolated from solar saltern.</title>
        <authorList>
            <person name="Wang S."/>
        </authorList>
    </citation>
    <scope>NUCLEOTIDE SEQUENCE [LARGE SCALE GENOMIC DNA]</scope>
    <source>
        <strain evidence="2 3">YN101</strain>
    </source>
</reference>
<dbReference type="RefSeq" id="WP_141200436.1">
    <property type="nucleotide sequence ID" value="NZ_CP041186.1"/>
</dbReference>
<accession>A0A4Y6Q080</accession>
<feature type="compositionally biased region" description="Basic and acidic residues" evidence="1">
    <location>
        <begin position="321"/>
        <end position="331"/>
    </location>
</feature>
<evidence type="ECO:0000313" key="3">
    <source>
        <dbReference type="Proteomes" id="UP000315995"/>
    </source>
</evidence>
<evidence type="ECO:0000313" key="2">
    <source>
        <dbReference type="EMBL" id="QDG53986.1"/>
    </source>
</evidence>